<gene>
    <name evidence="3" type="ORF">Mal48_36090</name>
</gene>
<feature type="region of interest" description="Disordered" evidence="1">
    <location>
        <begin position="25"/>
        <end position="112"/>
    </location>
</feature>
<evidence type="ECO:0000256" key="2">
    <source>
        <dbReference type="SAM" id="SignalP"/>
    </source>
</evidence>
<dbReference type="PROSITE" id="PS51257">
    <property type="entry name" value="PROKAR_LIPOPROTEIN"/>
    <property type="match status" value="1"/>
</dbReference>
<dbReference type="Proteomes" id="UP000315724">
    <property type="component" value="Chromosome"/>
</dbReference>
<dbReference type="EMBL" id="CP036267">
    <property type="protein sequence ID" value="QDT34349.1"/>
    <property type="molecule type" value="Genomic_DNA"/>
</dbReference>
<dbReference type="SUPFAM" id="SSF49503">
    <property type="entry name" value="Cupredoxins"/>
    <property type="match status" value="1"/>
</dbReference>
<feature type="signal peptide" evidence="2">
    <location>
        <begin position="1"/>
        <end position="24"/>
    </location>
</feature>
<feature type="compositionally biased region" description="Low complexity" evidence="1">
    <location>
        <begin position="53"/>
        <end position="82"/>
    </location>
</feature>
<dbReference type="InterPro" id="IPR008969">
    <property type="entry name" value="CarboxyPept-like_regulatory"/>
</dbReference>
<dbReference type="AlphaFoldDB" id="A0A517QRX5"/>
<name>A0A517QRX5_9PLAN</name>
<dbReference type="RefSeq" id="WP_145202157.1">
    <property type="nucleotide sequence ID" value="NZ_CP036267.1"/>
</dbReference>
<dbReference type="InterPro" id="IPR008972">
    <property type="entry name" value="Cupredoxin"/>
</dbReference>
<dbReference type="Gene3D" id="2.60.40.420">
    <property type="entry name" value="Cupredoxins - blue copper proteins"/>
    <property type="match status" value="1"/>
</dbReference>
<evidence type="ECO:0000313" key="4">
    <source>
        <dbReference type="Proteomes" id="UP000315724"/>
    </source>
</evidence>
<dbReference type="OrthoDB" id="9772097at2"/>
<keyword evidence="4" id="KW-1185">Reference proteome</keyword>
<dbReference type="Gene3D" id="2.60.40.1120">
    <property type="entry name" value="Carboxypeptidase-like, regulatory domain"/>
    <property type="match status" value="1"/>
</dbReference>
<organism evidence="3 4">
    <name type="scientific">Thalassoglobus polymorphus</name>
    <dbReference type="NCBI Taxonomy" id="2527994"/>
    <lineage>
        <taxon>Bacteria</taxon>
        <taxon>Pseudomonadati</taxon>
        <taxon>Planctomycetota</taxon>
        <taxon>Planctomycetia</taxon>
        <taxon>Planctomycetales</taxon>
        <taxon>Planctomycetaceae</taxon>
        <taxon>Thalassoglobus</taxon>
    </lineage>
</organism>
<evidence type="ECO:0000313" key="3">
    <source>
        <dbReference type="EMBL" id="QDT34349.1"/>
    </source>
</evidence>
<dbReference type="KEGG" id="tpol:Mal48_36090"/>
<accession>A0A517QRX5</accession>
<dbReference type="SUPFAM" id="SSF49464">
    <property type="entry name" value="Carboxypeptidase regulatory domain-like"/>
    <property type="match status" value="1"/>
</dbReference>
<evidence type="ECO:0000256" key="1">
    <source>
        <dbReference type="SAM" id="MobiDB-lite"/>
    </source>
</evidence>
<feature type="chain" id="PRO_5022138835" description="Rhamnogalacturonan lyase domain-containing protein" evidence="2">
    <location>
        <begin position="25"/>
        <end position="329"/>
    </location>
</feature>
<evidence type="ECO:0008006" key="5">
    <source>
        <dbReference type="Google" id="ProtNLM"/>
    </source>
</evidence>
<reference evidence="3 4" key="1">
    <citation type="submission" date="2019-02" db="EMBL/GenBank/DDBJ databases">
        <title>Deep-cultivation of Planctomycetes and their phenomic and genomic characterization uncovers novel biology.</title>
        <authorList>
            <person name="Wiegand S."/>
            <person name="Jogler M."/>
            <person name="Boedeker C."/>
            <person name="Pinto D."/>
            <person name="Vollmers J."/>
            <person name="Rivas-Marin E."/>
            <person name="Kohn T."/>
            <person name="Peeters S.H."/>
            <person name="Heuer A."/>
            <person name="Rast P."/>
            <person name="Oberbeckmann S."/>
            <person name="Bunk B."/>
            <person name="Jeske O."/>
            <person name="Meyerdierks A."/>
            <person name="Storesund J.E."/>
            <person name="Kallscheuer N."/>
            <person name="Luecker S."/>
            <person name="Lage O.M."/>
            <person name="Pohl T."/>
            <person name="Merkel B.J."/>
            <person name="Hornburger P."/>
            <person name="Mueller R.-W."/>
            <person name="Bruemmer F."/>
            <person name="Labrenz M."/>
            <person name="Spormann A.M."/>
            <person name="Op den Camp H."/>
            <person name="Overmann J."/>
            <person name="Amann R."/>
            <person name="Jetten M.S.M."/>
            <person name="Mascher T."/>
            <person name="Medema M.H."/>
            <person name="Devos D.P."/>
            <person name="Kaster A.-K."/>
            <person name="Ovreas L."/>
            <person name="Rohde M."/>
            <person name="Galperin M.Y."/>
            <person name="Jogler C."/>
        </authorList>
    </citation>
    <scope>NUCLEOTIDE SEQUENCE [LARGE SCALE GENOMIC DNA]</scope>
    <source>
        <strain evidence="3 4">Mal48</strain>
    </source>
</reference>
<protein>
    <recommendedName>
        <fullName evidence="5">Rhamnogalacturonan lyase domain-containing protein</fullName>
    </recommendedName>
</protein>
<dbReference type="Pfam" id="PF13715">
    <property type="entry name" value="CarbopepD_reg_2"/>
    <property type="match status" value="1"/>
</dbReference>
<sequence precursor="true">MINRKHNQFLILLALVFVTGCAPKADRESTNVEPASDVDISVGEVAVEEVEEAPAPSEPAAAPSNTETATASSKESAPAAAAPKKEMAKPSETAKPAETPTPNATASHTGPAKFFGRVSVKGTAPNLPPLLEKGAETKDAICADVAVPNEKAVVSKDGGLANVFVYMKRAPKSGVPAPKQDEVVEIDQKGCVFLPHAKIVRVGQPVLLKNSDPVAHNVNVKGFQNSYNNVVTANGSTEHTFEFVEGTPALTGCDFHTFMTAYILPLDHPWGAVTDENGNFEITDLPDGTWTFVLWHEAVGYVERSVKVEAAQNTAVEMKFEVNASKLSQ</sequence>
<keyword evidence="2" id="KW-0732">Signal</keyword>
<proteinExistence type="predicted"/>